<dbReference type="Gene3D" id="2.130.10.10">
    <property type="entry name" value="YVTN repeat-like/Quinoprotein amine dehydrogenase"/>
    <property type="match status" value="1"/>
</dbReference>
<dbReference type="PANTHER" id="PTHR43991:SF9">
    <property type="entry name" value="DUF2415 DOMAIN-CONTAINING PROTEIN"/>
    <property type="match status" value="1"/>
</dbReference>
<keyword evidence="4" id="KW-1185">Reference proteome</keyword>
<evidence type="ECO:0000313" key="4">
    <source>
        <dbReference type="Proteomes" id="UP000008181"/>
    </source>
</evidence>
<name>G2R3H0_THETT</name>
<dbReference type="Proteomes" id="UP000008181">
    <property type="component" value="Chromosome 2"/>
</dbReference>
<gene>
    <name evidence="3" type="ORF">THITE_2144274</name>
</gene>
<feature type="compositionally biased region" description="Gly residues" evidence="1">
    <location>
        <begin position="455"/>
        <end position="467"/>
    </location>
</feature>
<dbReference type="SUPFAM" id="SSF82171">
    <property type="entry name" value="DPP6 N-terminal domain-like"/>
    <property type="match status" value="1"/>
</dbReference>
<sequence>MAVSNKLYHETEDLVLTNPRRRFRTSIRWQHWQLRSLIGVDGQNAVYFPVQGPDSRSSYVQRLNTKTRETEIIKRLSFNPRCLVARNGWVCCGGELGIFSAFRVGEETTADDAGRRLGLQADDRLPLTLDLSDANSALLAQARSEKNLVAQSNAFGKDRVNCITLWFPPTLVEPCEGAYDQDVAVLAHNDSSVMVVSLRDQEVLDKITYPDYMNRGVVSPDGRLLIAISDDPYLYIHERKQKLPVTGAPSRVADRPVGSFAACFSSTGRYLAVGTQYGTISIFDAAALGVPGVDPLLLAFNTTRPNAEFGAVRDMAFAPGPVDLLAWTEDRGRVGVADIRTGFDSRQILYLDRDDDFEHLSVTDRSTIDPRLLEQRGDRGESLLSSFANALDTSLESRQNRHSDGQGPLARYNIPLTAEETAVLEAIQDYRRRQDQYNAGPASNRTDTESSGTSNGNGNGNGGGAGGSSAASRAPWAERAARTVESSRTRERTASVSRAVNEMLDNIRDQRERIRDAQDRLRAREDSSAERRRYAASPFSGSTSALGTAGSGTSGRGSLISRLLSNANPPSSGGWDNVEALAAYIMRDWEENPGRRVFGTFVTSHSRPGAYDTAGLAWSENGDTLFVGAETGVYEFRVNLFGRRLSPSITLS</sequence>
<feature type="compositionally biased region" description="Basic and acidic residues" evidence="1">
    <location>
        <begin position="518"/>
        <end position="533"/>
    </location>
</feature>
<organism evidence="3 4">
    <name type="scientific">Thermothielavioides terrestris (strain ATCC 38088 / NRRL 8126)</name>
    <name type="common">Thielavia terrestris</name>
    <dbReference type="NCBI Taxonomy" id="578455"/>
    <lineage>
        <taxon>Eukaryota</taxon>
        <taxon>Fungi</taxon>
        <taxon>Dikarya</taxon>
        <taxon>Ascomycota</taxon>
        <taxon>Pezizomycotina</taxon>
        <taxon>Sordariomycetes</taxon>
        <taxon>Sordariomycetidae</taxon>
        <taxon>Sordariales</taxon>
        <taxon>Chaetomiaceae</taxon>
        <taxon>Thermothielavioides</taxon>
        <taxon>Thermothielavioides terrestris</taxon>
    </lineage>
</organism>
<dbReference type="InterPro" id="IPR019417">
    <property type="entry name" value="DUF2415"/>
</dbReference>
<feature type="region of interest" description="Disordered" evidence="1">
    <location>
        <begin position="518"/>
        <end position="553"/>
    </location>
</feature>
<feature type="region of interest" description="Disordered" evidence="1">
    <location>
        <begin position="437"/>
        <end position="497"/>
    </location>
</feature>
<dbReference type="HOGENOM" id="CLU_012621_1_1_1"/>
<dbReference type="EMBL" id="CP003010">
    <property type="protein sequence ID" value="AEO66780.1"/>
    <property type="molecule type" value="Genomic_DNA"/>
</dbReference>
<evidence type="ECO:0000259" key="2">
    <source>
        <dbReference type="Pfam" id="PF10313"/>
    </source>
</evidence>
<dbReference type="KEGG" id="ttt:THITE_2144274"/>
<dbReference type="PANTHER" id="PTHR43991">
    <property type="entry name" value="WD REPEAT PROTEIN (AFU_ORTHOLOGUE AFUA_8G05640)-RELATED"/>
    <property type="match status" value="1"/>
</dbReference>
<dbReference type="Pfam" id="PF10313">
    <property type="entry name" value="DUF2415"/>
    <property type="match status" value="1"/>
</dbReference>
<feature type="domain" description="DUF2415" evidence="2">
    <location>
        <begin position="310"/>
        <end position="349"/>
    </location>
</feature>
<feature type="compositionally biased region" description="Low complexity" evidence="1">
    <location>
        <begin position="468"/>
        <end position="478"/>
    </location>
</feature>
<accession>G2R3H0</accession>
<dbReference type="OrthoDB" id="64353at2759"/>
<feature type="compositionally biased region" description="Low complexity" evidence="1">
    <location>
        <begin position="535"/>
        <end position="548"/>
    </location>
</feature>
<dbReference type="RefSeq" id="XP_003653116.1">
    <property type="nucleotide sequence ID" value="XM_003653068.1"/>
</dbReference>
<proteinExistence type="predicted"/>
<dbReference type="AlphaFoldDB" id="G2R3H0"/>
<reference evidence="3 4" key="1">
    <citation type="journal article" date="2011" name="Nat. Biotechnol.">
        <title>Comparative genomic analysis of the thermophilic biomass-degrading fungi Myceliophthora thermophila and Thielavia terrestris.</title>
        <authorList>
            <person name="Berka R.M."/>
            <person name="Grigoriev I.V."/>
            <person name="Otillar R."/>
            <person name="Salamov A."/>
            <person name="Grimwood J."/>
            <person name="Reid I."/>
            <person name="Ishmael N."/>
            <person name="John T."/>
            <person name="Darmond C."/>
            <person name="Moisan M.-C."/>
            <person name="Henrissat B."/>
            <person name="Coutinho P.M."/>
            <person name="Lombard V."/>
            <person name="Natvig D.O."/>
            <person name="Lindquist E."/>
            <person name="Schmutz J."/>
            <person name="Lucas S."/>
            <person name="Harris P."/>
            <person name="Powlowski J."/>
            <person name="Bellemare A."/>
            <person name="Taylor D."/>
            <person name="Butler G."/>
            <person name="de Vries R.P."/>
            <person name="Allijn I.E."/>
            <person name="van den Brink J."/>
            <person name="Ushinsky S."/>
            <person name="Storms R."/>
            <person name="Powell A.J."/>
            <person name="Paulsen I.T."/>
            <person name="Elbourne L.D.H."/>
            <person name="Baker S.E."/>
            <person name="Magnuson J."/>
            <person name="LaBoissiere S."/>
            <person name="Clutterbuck A.J."/>
            <person name="Martinez D."/>
            <person name="Wogulis M."/>
            <person name="de Leon A.L."/>
            <person name="Rey M.W."/>
            <person name="Tsang A."/>
        </authorList>
    </citation>
    <scope>NUCLEOTIDE SEQUENCE [LARGE SCALE GENOMIC DNA]</scope>
    <source>
        <strain evidence="4">ATCC 38088 / NRRL 8126</strain>
    </source>
</reference>
<protein>
    <recommendedName>
        <fullName evidence="2">DUF2415 domain-containing protein</fullName>
    </recommendedName>
</protein>
<dbReference type="GeneID" id="11517591"/>
<evidence type="ECO:0000256" key="1">
    <source>
        <dbReference type="SAM" id="MobiDB-lite"/>
    </source>
</evidence>
<dbReference type="InterPro" id="IPR015943">
    <property type="entry name" value="WD40/YVTN_repeat-like_dom_sf"/>
</dbReference>
<evidence type="ECO:0000313" key="3">
    <source>
        <dbReference type="EMBL" id="AEO66780.1"/>
    </source>
</evidence>
<dbReference type="eggNOG" id="KOG4532">
    <property type="taxonomic scope" value="Eukaryota"/>
</dbReference>
<feature type="compositionally biased region" description="Basic and acidic residues" evidence="1">
    <location>
        <begin position="479"/>
        <end position="493"/>
    </location>
</feature>